<proteinExistence type="inferred from homology"/>
<sequence length="404" mass="45373">CGRSAGPFAGAKKQNHGAIPHVGEADKQEHRSQHDGCSRRAAERIVDVRTGEIHDYTRKGGVDAAHLSLPGGSTENRAAFWNRLEQHHKRADAVLAREFTLALPHELPAEERQRLAFDYGQELADRYGIAVDVAVHAPDREGDNRNYHAHVLMSACSVAPDGTLGKKAVELDPIHCQRAKVENFAERERPRWAELHNERMSELGQVERIDHRRLVEQGIEREPTRHLGLAAIGYERRTGDVSRRRQDMESETALRLQRAAELGAQERAKQAERSQLVILASTDVSDAIQERDRLLALQSTLGEAQSGWAALRKGVDKDRAAEHEKVLVDRFVREFKAAPPAVKDRFNEKFRGADGKTHIPNVETGLGALRTFREQELKREQERQRAIEVEVVRPRGPSLSGPSR</sequence>
<dbReference type="Pfam" id="PF03389">
    <property type="entry name" value="MobA_MobL"/>
    <property type="match status" value="1"/>
</dbReference>
<comment type="caution">
    <text evidence="4">The sequence shown here is derived from an EMBL/GenBank/DDBJ whole genome shotgun (WGS) entry which is preliminary data.</text>
</comment>
<dbReference type="Proteomes" id="UP001082899">
    <property type="component" value="Unassembled WGS sequence"/>
</dbReference>
<evidence type="ECO:0000313" key="5">
    <source>
        <dbReference type="Proteomes" id="UP001082899"/>
    </source>
</evidence>
<reference evidence="4" key="1">
    <citation type="submission" date="2022-11" db="EMBL/GenBank/DDBJ databases">
        <title>Robbsia betulipollinis sp. nov., isolated from pollen of birch (Betula pendula).</title>
        <authorList>
            <person name="Shi H."/>
            <person name="Ambika Manirajan B."/>
            <person name="Ratering S."/>
            <person name="Geissler-Plaum R."/>
            <person name="Schnell S."/>
        </authorList>
    </citation>
    <scope>NUCLEOTIDE SEQUENCE</scope>
    <source>
        <strain evidence="4">Bb-Pol-6</strain>
    </source>
</reference>
<dbReference type="InterPro" id="IPR005053">
    <property type="entry name" value="MobA_MobL"/>
</dbReference>
<accession>A0ABT3ZTS4</accession>
<evidence type="ECO:0000259" key="3">
    <source>
        <dbReference type="Pfam" id="PF03389"/>
    </source>
</evidence>
<dbReference type="Gene3D" id="3.30.930.30">
    <property type="match status" value="1"/>
</dbReference>
<dbReference type="RefSeq" id="WP_267849934.1">
    <property type="nucleotide sequence ID" value="NZ_JAPMXC010000023.1"/>
</dbReference>
<keyword evidence="5" id="KW-1185">Reference proteome</keyword>
<evidence type="ECO:0000256" key="1">
    <source>
        <dbReference type="ARBA" id="ARBA00010873"/>
    </source>
</evidence>
<organism evidence="4 5">
    <name type="scientific">Robbsia betulipollinis</name>
    <dbReference type="NCBI Taxonomy" id="2981849"/>
    <lineage>
        <taxon>Bacteria</taxon>
        <taxon>Pseudomonadati</taxon>
        <taxon>Pseudomonadota</taxon>
        <taxon>Betaproteobacteria</taxon>
        <taxon>Burkholderiales</taxon>
        <taxon>Burkholderiaceae</taxon>
        <taxon>Robbsia</taxon>
    </lineage>
</organism>
<evidence type="ECO:0000256" key="2">
    <source>
        <dbReference type="ARBA" id="ARBA00022971"/>
    </source>
</evidence>
<protein>
    <submittedName>
        <fullName evidence="4">MobA/MobL family protein</fullName>
    </submittedName>
</protein>
<feature type="non-terminal residue" evidence="4">
    <location>
        <position position="1"/>
    </location>
</feature>
<feature type="domain" description="MobA/MobL protein" evidence="3">
    <location>
        <begin position="38"/>
        <end position="237"/>
    </location>
</feature>
<name>A0ABT3ZTS4_9BURK</name>
<comment type="similarity">
    <text evidence="1">Belongs to the MobA/MobL family.</text>
</comment>
<evidence type="ECO:0000313" key="4">
    <source>
        <dbReference type="EMBL" id="MCY0389974.1"/>
    </source>
</evidence>
<keyword evidence="2" id="KW-0184">Conjugation</keyword>
<gene>
    <name evidence="4" type="ORF">OVY01_22815</name>
</gene>
<dbReference type="EMBL" id="JAPMXC010000023">
    <property type="protein sequence ID" value="MCY0389974.1"/>
    <property type="molecule type" value="Genomic_DNA"/>
</dbReference>